<sequence length="115" mass="13336">MKTRRLDERRFQIILLSAAEAGQTGVRVVIQVRVVEHHLLDRFLFIAQLWLVEFFEYVHYVARDGGGLRVRLISSFRPGLPREEILPAVWVMGELGPVEEREHDEQEQDEPSDAA</sequence>
<gene>
    <name evidence="1" type="ORF">PtA15_8A447</name>
</gene>
<evidence type="ECO:0000313" key="1">
    <source>
        <dbReference type="EMBL" id="WAQ87543.1"/>
    </source>
</evidence>
<reference evidence="1" key="1">
    <citation type="submission" date="2022-10" db="EMBL/GenBank/DDBJ databases">
        <title>Puccinia triticina Genome sequencing and assembly.</title>
        <authorList>
            <person name="Li C."/>
        </authorList>
    </citation>
    <scope>NUCLEOTIDE SEQUENCE</scope>
    <source>
        <strain evidence="1">Pt15</strain>
    </source>
</reference>
<dbReference type="EMBL" id="CP110428">
    <property type="protein sequence ID" value="WAQ87543.1"/>
    <property type="molecule type" value="Genomic_DNA"/>
</dbReference>
<organism evidence="1 2">
    <name type="scientific">Puccinia triticina</name>
    <dbReference type="NCBI Taxonomy" id="208348"/>
    <lineage>
        <taxon>Eukaryota</taxon>
        <taxon>Fungi</taxon>
        <taxon>Dikarya</taxon>
        <taxon>Basidiomycota</taxon>
        <taxon>Pucciniomycotina</taxon>
        <taxon>Pucciniomycetes</taxon>
        <taxon>Pucciniales</taxon>
        <taxon>Pucciniaceae</taxon>
        <taxon>Puccinia</taxon>
    </lineage>
</organism>
<dbReference type="RefSeq" id="XP_053023098.1">
    <property type="nucleotide sequence ID" value="XM_053171878.1"/>
</dbReference>
<dbReference type="Proteomes" id="UP001164743">
    <property type="component" value="Chromosome 8A"/>
</dbReference>
<proteinExistence type="predicted"/>
<evidence type="ECO:0000313" key="2">
    <source>
        <dbReference type="Proteomes" id="UP001164743"/>
    </source>
</evidence>
<protein>
    <submittedName>
        <fullName evidence="1">Uncharacterized protein</fullName>
    </submittedName>
</protein>
<name>A0ABY7CRI3_9BASI</name>
<dbReference type="GeneID" id="77812773"/>
<accession>A0ABY7CRI3</accession>
<keyword evidence="2" id="KW-1185">Reference proteome</keyword>